<name>C8S3G5_9RHOB</name>
<dbReference type="GO" id="GO:0003978">
    <property type="term" value="F:UDP-glucose 4-epimerase activity"/>
    <property type="evidence" value="ECO:0007669"/>
    <property type="project" value="UniProtKB-UniRule"/>
</dbReference>
<evidence type="ECO:0000313" key="12">
    <source>
        <dbReference type="EMBL" id="EEW24530.1"/>
    </source>
</evidence>
<proteinExistence type="inferred from homology"/>
<dbReference type="RefSeq" id="WP_008031661.1">
    <property type="nucleotide sequence ID" value="NZ_ACYY01000018.1"/>
</dbReference>
<feature type="domain" description="NAD-dependent epimerase/dehydratase" evidence="11">
    <location>
        <begin position="5"/>
        <end position="253"/>
    </location>
</feature>
<dbReference type="SUPFAM" id="SSF51735">
    <property type="entry name" value="NAD(P)-binding Rossmann-fold domains"/>
    <property type="match status" value="1"/>
</dbReference>
<dbReference type="InterPro" id="IPR001509">
    <property type="entry name" value="Epimerase_deHydtase"/>
</dbReference>
<dbReference type="UniPathway" id="UPA00214"/>
<dbReference type="CDD" id="cd05247">
    <property type="entry name" value="UDP_G4E_1_SDR_e"/>
    <property type="match status" value="1"/>
</dbReference>
<evidence type="ECO:0000259" key="11">
    <source>
        <dbReference type="Pfam" id="PF01370"/>
    </source>
</evidence>
<comment type="caution">
    <text evidence="12">The sequence shown here is derived from an EMBL/GenBank/DDBJ whole genome shotgun (WGS) entry which is preliminary data.</text>
</comment>
<comment type="catalytic activity">
    <reaction evidence="1 10">
        <text>UDP-alpha-D-glucose = UDP-alpha-D-galactose</text>
        <dbReference type="Rhea" id="RHEA:22168"/>
        <dbReference type="ChEBI" id="CHEBI:58885"/>
        <dbReference type="ChEBI" id="CHEBI:66914"/>
        <dbReference type="EC" id="5.1.3.2"/>
    </reaction>
</comment>
<evidence type="ECO:0000256" key="2">
    <source>
        <dbReference type="ARBA" id="ARBA00001911"/>
    </source>
</evidence>
<accession>C8S3G5</accession>
<evidence type="ECO:0000256" key="10">
    <source>
        <dbReference type="RuleBase" id="RU366046"/>
    </source>
</evidence>
<dbReference type="EC" id="5.1.3.2" evidence="5 10"/>
<sequence length="342" mass="36429">MADHVLVTGGAGYIGAHACKVLAAAGFVPVAFDNLSTGWREAVQFGPLVVGDLLDRAAVDAAFAKYRPVAVLHFAALSLVGDSMSDPGRYWRENVTGALNLIEAAVAAGCGNFVFSSTCATYGDPDGVLIDEDTPQHPINAYGASKRAIEDILRNFGVSHGLQHVIFRYFNVAGADPEGKVGEQHRPETHLIPLLLDAVAGRRPALTVFGSDYPTRDGTCVRDYVHVLDLAEAHVLGLRWLLAGRGNAVFNLGSGSGFTVREVIAAAEQVTEKAVPARAEARRASNRGVPVIEGERRAGDAASLVSGSVRAMRDLGWQPKRSNLTDMITDAWAWAQGPGYRE</sequence>
<dbReference type="NCBIfam" id="TIGR01179">
    <property type="entry name" value="galE"/>
    <property type="match status" value="1"/>
</dbReference>
<comment type="subunit">
    <text evidence="10">Homodimer.</text>
</comment>
<evidence type="ECO:0000256" key="9">
    <source>
        <dbReference type="ARBA" id="ARBA00023277"/>
    </source>
</evidence>
<dbReference type="EMBL" id="ACYY01000018">
    <property type="protein sequence ID" value="EEW24530.1"/>
    <property type="molecule type" value="Genomic_DNA"/>
</dbReference>
<dbReference type="Gene3D" id="3.40.50.720">
    <property type="entry name" value="NAD(P)-binding Rossmann-like Domain"/>
    <property type="match status" value="1"/>
</dbReference>
<protein>
    <recommendedName>
        <fullName evidence="6 10">UDP-glucose 4-epimerase</fullName>
        <ecNumber evidence="5 10">5.1.3.2</ecNumber>
    </recommendedName>
</protein>
<evidence type="ECO:0000256" key="1">
    <source>
        <dbReference type="ARBA" id="ARBA00000083"/>
    </source>
</evidence>
<keyword evidence="8 10" id="KW-0413">Isomerase</keyword>
<evidence type="ECO:0000256" key="5">
    <source>
        <dbReference type="ARBA" id="ARBA00013189"/>
    </source>
</evidence>
<organism evidence="12 13">
    <name type="scientific">Rhodobacter ferrooxidans</name>
    <dbReference type="NCBI Taxonomy" id="371731"/>
    <lineage>
        <taxon>Bacteria</taxon>
        <taxon>Pseudomonadati</taxon>
        <taxon>Pseudomonadota</taxon>
        <taxon>Alphaproteobacteria</taxon>
        <taxon>Rhodobacterales</taxon>
        <taxon>Rhodobacter group</taxon>
        <taxon>Rhodobacter</taxon>
    </lineage>
</organism>
<dbReference type="Gene3D" id="3.90.25.10">
    <property type="entry name" value="UDP-galactose 4-epimerase, domain 1"/>
    <property type="match status" value="1"/>
</dbReference>
<dbReference type="eggNOG" id="COG1087">
    <property type="taxonomic scope" value="Bacteria"/>
</dbReference>
<dbReference type="Proteomes" id="UP000010121">
    <property type="component" value="Unassembled WGS sequence"/>
</dbReference>
<evidence type="ECO:0000256" key="6">
    <source>
        <dbReference type="ARBA" id="ARBA00018569"/>
    </source>
</evidence>
<keyword evidence="13" id="KW-1185">Reference proteome</keyword>
<dbReference type="PANTHER" id="PTHR43725">
    <property type="entry name" value="UDP-GLUCOSE 4-EPIMERASE"/>
    <property type="match status" value="1"/>
</dbReference>
<evidence type="ECO:0000256" key="8">
    <source>
        <dbReference type="ARBA" id="ARBA00023235"/>
    </source>
</evidence>
<keyword evidence="7 10" id="KW-0520">NAD</keyword>
<dbReference type="STRING" id="371731.Rsw2DRAFT_2593"/>
<keyword evidence="9 10" id="KW-0119">Carbohydrate metabolism</keyword>
<reference evidence="12 13" key="1">
    <citation type="submission" date="2009-08" db="EMBL/GenBank/DDBJ databases">
        <title>The draft genome of Rhodobacter sp. SW2.</title>
        <authorList>
            <consortium name="US DOE Joint Genome Institute (JGI-PGF)"/>
            <person name="Lucas S."/>
            <person name="Copeland A."/>
            <person name="Lapidus A."/>
            <person name="Glavina del Rio T."/>
            <person name="Tice H."/>
            <person name="Bruce D."/>
            <person name="Goodwin L."/>
            <person name="Pitluck S."/>
            <person name="Larimer F."/>
            <person name="Land M.L."/>
            <person name="Hauser L."/>
            <person name="Emerson D."/>
        </authorList>
    </citation>
    <scope>NUCLEOTIDE SEQUENCE [LARGE SCALE GENOMIC DNA]</scope>
    <source>
        <strain evidence="12 13">SW2</strain>
    </source>
</reference>
<comment type="similarity">
    <text evidence="4 10">Belongs to the NAD(P)-dependent epimerase/dehydratase family.</text>
</comment>
<evidence type="ECO:0000256" key="4">
    <source>
        <dbReference type="ARBA" id="ARBA00007637"/>
    </source>
</evidence>
<comment type="cofactor">
    <cofactor evidence="2 10">
        <name>NAD(+)</name>
        <dbReference type="ChEBI" id="CHEBI:57540"/>
    </cofactor>
</comment>
<gene>
    <name evidence="12" type="ORF">Rsw2DRAFT_2593</name>
</gene>
<dbReference type="PANTHER" id="PTHR43725:SF53">
    <property type="entry name" value="UDP-ARABINOSE 4-EPIMERASE 1"/>
    <property type="match status" value="1"/>
</dbReference>
<comment type="pathway">
    <text evidence="3 10">Carbohydrate metabolism; galactose metabolism.</text>
</comment>
<dbReference type="InterPro" id="IPR036291">
    <property type="entry name" value="NAD(P)-bd_dom_sf"/>
</dbReference>
<evidence type="ECO:0000313" key="13">
    <source>
        <dbReference type="Proteomes" id="UP000010121"/>
    </source>
</evidence>
<dbReference type="AlphaFoldDB" id="C8S3G5"/>
<dbReference type="InterPro" id="IPR005886">
    <property type="entry name" value="UDP_G4E"/>
</dbReference>
<evidence type="ECO:0000256" key="7">
    <source>
        <dbReference type="ARBA" id="ARBA00023027"/>
    </source>
</evidence>
<dbReference type="GO" id="GO:0033499">
    <property type="term" value="P:galactose catabolic process via UDP-galactose, Leloir pathway"/>
    <property type="evidence" value="ECO:0007669"/>
    <property type="project" value="TreeGrafter"/>
</dbReference>
<dbReference type="OrthoDB" id="9801785at2"/>
<evidence type="ECO:0000256" key="3">
    <source>
        <dbReference type="ARBA" id="ARBA00004947"/>
    </source>
</evidence>
<dbReference type="Pfam" id="PF01370">
    <property type="entry name" value="Epimerase"/>
    <property type="match status" value="1"/>
</dbReference>